<protein>
    <submittedName>
        <fullName evidence="1">Uncharacterized protein</fullName>
    </submittedName>
</protein>
<accession>A0A2Z6MI83</accession>
<organism evidence="1 2">
    <name type="scientific">Trifolium subterraneum</name>
    <name type="common">Subterranean clover</name>
    <dbReference type="NCBI Taxonomy" id="3900"/>
    <lineage>
        <taxon>Eukaryota</taxon>
        <taxon>Viridiplantae</taxon>
        <taxon>Streptophyta</taxon>
        <taxon>Embryophyta</taxon>
        <taxon>Tracheophyta</taxon>
        <taxon>Spermatophyta</taxon>
        <taxon>Magnoliopsida</taxon>
        <taxon>eudicotyledons</taxon>
        <taxon>Gunneridae</taxon>
        <taxon>Pentapetalae</taxon>
        <taxon>rosids</taxon>
        <taxon>fabids</taxon>
        <taxon>Fabales</taxon>
        <taxon>Fabaceae</taxon>
        <taxon>Papilionoideae</taxon>
        <taxon>50 kb inversion clade</taxon>
        <taxon>NPAAA clade</taxon>
        <taxon>Hologalegina</taxon>
        <taxon>IRL clade</taxon>
        <taxon>Trifolieae</taxon>
        <taxon>Trifolium</taxon>
    </lineage>
</organism>
<name>A0A2Z6MI83_TRISU</name>
<dbReference type="EMBL" id="DF973489">
    <property type="protein sequence ID" value="GAU32366.1"/>
    <property type="molecule type" value="Genomic_DNA"/>
</dbReference>
<dbReference type="AlphaFoldDB" id="A0A2Z6MI83"/>
<evidence type="ECO:0000313" key="1">
    <source>
        <dbReference type="EMBL" id="GAU32366.1"/>
    </source>
</evidence>
<keyword evidence="2" id="KW-1185">Reference proteome</keyword>
<dbReference type="Proteomes" id="UP000242715">
    <property type="component" value="Unassembled WGS sequence"/>
</dbReference>
<reference evidence="2" key="1">
    <citation type="journal article" date="2017" name="Front. Plant Sci.">
        <title>Climate Clever Clovers: New Paradigm to Reduce the Environmental Footprint of Ruminants by Breeding Low Methanogenic Forages Utilizing Haplotype Variation.</title>
        <authorList>
            <person name="Kaur P."/>
            <person name="Appels R."/>
            <person name="Bayer P.E."/>
            <person name="Keeble-Gagnere G."/>
            <person name="Wang J."/>
            <person name="Hirakawa H."/>
            <person name="Shirasawa K."/>
            <person name="Vercoe P."/>
            <person name="Stefanova K."/>
            <person name="Durmic Z."/>
            <person name="Nichols P."/>
            <person name="Revell C."/>
            <person name="Isobe S.N."/>
            <person name="Edwards D."/>
            <person name="Erskine W."/>
        </authorList>
    </citation>
    <scope>NUCLEOTIDE SEQUENCE [LARGE SCALE GENOMIC DNA]</scope>
    <source>
        <strain evidence="2">cv. Daliak</strain>
    </source>
</reference>
<proteinExistence type="predicted"/>
<gene>
    <name evidence="1" type="ORF">TSUD_44090</name>
</gene>
<sequence>MSFALRRPPTNQSLHPLLQSLEGSSCFYCNKKKTLLVEHMLAEALDQHCGIQLVTKLSLDKVIFEK</sequence>
<evidence type="ECO:0000313" key="2">
    <source>
        <dbReference type="Proteomes" id="UP000242715"/>
    </source>
</evidence>